<protein>
    <submittedName>
        <fullName evidence="4">Glutelin type-B 5</fullName>
    </submittedName>
</protein>
<dbReference type="CDD" id="cd02243">
    <property type="entry name" value="cupin_11S_legumin_C"/>
    <property type="match status" value="1"/>
</dbReference>
<reference evidence="2" key="1">
    <citation type="submission" date="2023-03" db="UniProtKB">
        <authorList>
            <consortium name="EnsemblPlants"/>
        </authorList>
    </citation>
    <scope>IDENTIFICATION</scope>
</reference>
<evidence type="ECO:0000313" key="4">
    <source>
        <dbReference type="RefSeq" id="XP_008456077.1"/>
    </source>
</evidence>
<dbReference type="OrthoDB" id="735591at2759"/>
<dbReference type="InterPro" id="IPR050253">
    <property type="entry name" value="Seed_Storage-Functional"/>
</dbReference>
<dbReference type="SUPFAM" id="SSF51182">
    <property type="entry name" value="RmlC-like cupins"/>
    <property type="match status" value="1"/>
</dbReference>
<dbReference type="Proteomes" id="UP001652600">
    <property type="component" value="Chromosome 6"/>
</dbReference>
<reference evidence="4" key="2">
    <citation type="submission" date="2025-04" db="UniProtKB">
        <authorList>
            <consortium name="RefSeq"/>
        </authorList>
    </citation>
    <scope>IDENTIFICATION</scope>
</reference>
<feature type="domain" description="Cupin type-1" evidence="1">
    <location>
        <begin position="3"/>
        <end position="158"/>
    </location>
</feature>
<name>A0A1S3C332_CUCME</name>
<dbReference type="EnsemblPlants" id="MELO3C019470.2.1">
    <property type="protein sequence ID" value="MELO3C019470.2.1"/>
    <property type="gene ID" value="MELO3C019470.2"/>
</dbReference>
<dbReference type="GeneID" id="103496120"/>
<sequence length="356" mass="38606">MELDLKPMDPTNFFTGEGGSFHKWFPSDHPIIPQTKVGAGRLLLHPRGFAVPHNSDSSKVGYVLQGSGVAGIVFPCKSEEAVVRLKKGDVIPVPEGVTSWWFNDGDSDFEVLLVGDTRNALIPGDITYVVFAGPLGVLQGFSSDYIEKVYDLTEEEREVLLKSQPNGLIFKLKDDQTLPEPDCHSDLVFNIYDAAPDSVVKGGGTVTVLTEEKFPFIGKSGLTAVLEKLEANAVRSPVYVADPSVQLIYVASGSGRIQIAETFMRKQIDAEVKAGQLILVPKYFAVGKMAGEEGLECFTIITTTHPLLEELGGKSSIFGAFSPQVFQASFNVTAHFEKLLISKITKSSPLVPPSDN</sequence>
<keyword evidence="3" id="KW-1185">Reference proteome</keyword>
<feature type="domain" description="Cupin type-1" evidence="1">
    <location>
        <begin position="189"/>
        <end position="338"/>
    </location>
</feature>
<dbReference type="Gene3D" id="2.60.120.10">
    <property type="entry name" value="Jelly Rolls"/>
    <property type="match status" value="2"/>
</dbReference>
<evidence type="ECO:0000313" key="2">
    <source>
        <dbReference type="EnsemblPlants" id="MELO3C019470.2.1"/>
    </source>
</evidence>
<gene>
    <name evidence="4" type="primary">LOC103496120</name>
    <name evidence="2" type="synonym">103496120</name>
</gene>
<dbReference type="eggNOG" id="ENOG502QUW2">
    <property type="taxonomic scope" value="Eukaryota"/>
</dbReference>
<proteinExistence type="predicted"/>
<dbReference type="PANTHER" id="PTHR31189">
    <property type="entry name" value="OS03G0336100 PROTEIN-RELATED"/>
    <property type="match status" value="1"/>
</dbReference>
<dbReference type="KEGG" id="cmo:103496120"/>
<dbReference type="SMART" id="SM00835">
    <property type="entry name" value="Cupin_1"/>
    <property type="match status" value="2"/>
</dbReference>
<organism evidence="3 4">
    <name type="scientific">Cucumis melo</name>
    <name type="common">Muskmelon</name>
    <dbReference type="NCBI Taxonomy" id="3656"/>
    <lineage>
        <taxon>Eukaryota</taxon>
        <taxon>Viridiplantae</taxon>
        <taxon>Streptophyta</taxon>
        <taxon>Embryophyta</taxon>
        <taxon>Tracheophyta</taxon>
        <taxon>Spermatophyta</taxon>
        <taxon>Magnoliopsida</taxon>
        <taxon>eudicotyledons</taxon>
        <taxon>Gunneridae</taxon>
        <taxon>Pentapetalae</taxon>
        <taxon>rosids</taxon>
        <taxon>fabids</taxon>
        <taxon>Cucurbitales</taxon>
        <taxon>Cucurbitaceae</taxon>
        <taxon>Benincaseae</taxon>
        <taxon>Cucumis</taxon>
    </lineage>
</organism>
<evidence type="ECO:0000259" key="1">
    <source>
        <dbReference type="SMART" id="SM00835"/>
    </source>
</evidence>
<dbReference type="InterPro" id="IPR014710">
    <property type="entry name" value="RmlC-like_jellyroll"/>
</dbReference>
<dbReference type="InterPro" id="IPR011051">
    <property type="entry name" value="RmlC_Cupin_sf"/>
</dbReference>
<dbReference type="CDD" id="cd02242">
    <property type="entry name" value="cupin_11S_legumin_N"/>
    <property type="match status" value="1"/>
</dbReference>
<dbReference type="RefSeq" id="XP_008456077.1">
    <property type="nucleotide sequence ID" value="XM_008457855.2"/>
</dbReference>
<evidence type="ECO:0000313" key="3">
    <source>
        <dbReference type="Proteomes" id="UP001652600"/>
    </source>
</evidence>
<dbReference type="SMR" id="A0A1S3C332"/>
<dbReference type="Pfam" id="PF00190">
    <property type="entry name" value="Cupin_1"/>
    <property type="match status" value="2"/>
</dbReference>
<dbReference type="PANTHER" id="PTHR31189:SF45">
    <property type="entry name" value="OS09G0552500 PROTEIN"/>
    <property type="match status" value="1"/>
</dbReference>
<dbReference type="InterPro" id="IPR006045">
    <property type="entry name" value="Cupin_1"/>
</dbReference>
<dbReference type="AlphaFoldDB" id="A0A1S3C332"/>
<dbReference type="InParanoid" id="A0A1S3C332"/>
<accession>A0A1S3C332</accession>
<dbReference type="Gramene" id="MELO3C019470.2.1">
    <property type="protein sequence ID" value="MELO3C019470.2.1"/>
    <property type="gene ID" value="MELO3C019470.2"/>
</dbReference>